<keyword evidence="13" id="KW-1185">Reference proteome</keyword>
<dbReference type="Proteomes" id="UP001147760">
    <property type="component" value="Unassembled WGS sequence"/>
</dbReference>
<evidence type="ECO:0008006" key="14">
    <source>
        <dbReference type="Google" id="ProtNLM"/>
    </source>
</evidence>
<comment type="subcellular location">
    <subcellularLocation>
        <location evidence="1">Membrane</location>
        <topology evidence="1">Single-pass type II membrane protein</topology>
    </subcellularLocation>
</comment>
<keyword evidence="6" id="KW-0735">Signal-anchor</keyword>
<proteinExistence type="inferred from homology"/>
<dbReference type="PANTHER" id="PTHR31392:SF1">
    <property type="entry name" value="ALPHA-1,3-MANNOSYLTRANSFERASE MNN1-RELATED"/>
    <property type="match status" value="1"/>
</dbReference>
<dbReference type="Pfam" id="PF11051">
    <property type="entry name" value="Mannosyl_trans3"/>
    <property type="match status" value="1"/>
</dbReference>
<evidence type="ECO:0000313" key="13">
    <source>
        <dbReference type="Proteomes" id="UP001147760"/>
    </source>
</evidence>
<dbReference type="InterPro" id="IPR022751">
    <property type="entry name" value="Alpha_mannosyltransferase"/>
</dbReference>
<keyword evidence="3" id="KW-0328">Glycosyltransferase</keyword>
<dbReference type="GO" id="GO:0000033">
    <property type="term" value="F:alpha-1,3-mannosyltransferase activity"/>
    <property type="evidence" value="ECO:0007669"/>
    <property type="project" value="TreeGrafter"/>
</dbReference>
<keyword evidence="7 11" id="KW-1133">Transmembrane helix</keyword>
<dbReference type="GO" id="GO:0006493">
    <property type="term" value="P:protein O-linked glycosylation"/>
    <property type="evidence" value="ECO:0007669"/>
    <property type="project" value="TreeGrafter"/>
</dbReference>
<dbReference type="AlphaFoldDB" id="A0A9W9WZ55"/>
<dbReference type="SUPFAM" id="SSF53448">
    <property type="entry name" value="Nucleotide-diphospho-sugar transferases"/>
    <property type="match status" value="1"/>
</dbReference>
<keyword evidence="9" id="KW-0325">Glycoprotein</keyword>
<reference evidence="12" key="1">
    <citation type="submission" date="2022-12" db="EMBL/GenBank/DDBJ databases">
        <authorList>
            <person name="Petersen C."/>
        </authorList>
    </citation>
    <scope>NUCLEOTIDE SEQUENCE</scope>
    <source>
        <strain evidence="12">IBT 17660</strain>
    </source>
</reference>
<evidence type="ECO:0000256" key="6">
    <source>
        <dbReference type="ARBA" id="ARBA00022968"/>
    </source>
</evidence>
<evidence type="ECO:0000256" key="1">
    <source>
        <dbReference type="ARBA" id="ARBA00004606"/>
    </source>
</evidence>
<evidence type="ECO:0000256" key="2">
    <source>
        <dbReference type="ARBA" id="ARBA00009105"/>
    </source>
</evidence>
<comment type="similarity">
    <text evidence="2">Belongs to the MNN1/MNT family.</text>
</comment>
<dbReference type="EMBL" id="JAPWDO010000003">
    <property type="protein sequence ID" value="KAJ5479207.1"/>
    <property type="molecule type" value="Genomic_DNA"/>
</dbReference>
<reference evidence="12" key="2">
    <citation type="journal article" date="2023" name="IMA Fungus">
        <title>Comparative genomic study of the Penicillium genus elucidates a diverse pangenome and 15 lateral gene transfer events.</title>
        <authorList>
            <person name="Petersen C."/>
            <person name="Sorensen T."/>
            <person name="Nielsen M.R."/>
            <person name="Sondergaard T.E."/>
            <person name="Sorensen J.L."/>
            <person name="Fitzpatrick D.A."/>
            <person name="Frisvad J.C."/>
            <person name="Nielsen K.L."/>
        </authorList>
    </citation>
    <scope>NUCLEOTIDE SEQUENCE</scope>
    <source>
        <strain evidence="12">IBT 17660</strain>
    </source>
</reference>
<evidence type="ECO:0000256" key="7">
    <source>
        <dbReference type="ARBA" id="ARBA00022989"/>
    </source>
</evidence>
<evidence type="ECO:0000256" key="10">
    <source>
        <dbReference type="SAM" id="MobiDB-lite"/>
    </source>
</evidence>
<gene>
    <name evidence="12" type="ORF">N7530_004716</name>
</gene>
<evidence type="ECO:0000256" key="8">
    <source>
        <dbReference type="ARBA" id="ARBA00023136"/>
    </source>
</evidence>
<keyword evidence="4" id="KW-0808">Transferase</keyword>
<feature type="compositionally biased region" description="Polar residues" evidence="10">
    <location>
        <begin position="120"/>
        <end position="138"/>
    </location>
</feature>
<name>A0A9W9WZ55_9EURO</name>
<feature type="transmembrane region" description="Helical" evidence="11">
    <location>
        <begin position="30"/>
        <end position="51"/>
    </location>
</feature>
<dbReference type="GO" id="GO:0016020">
    <property type="term" value="C:membrane"/>
    <property type="evidence" value="ECO:0007669"/>
    <property type="project" value="UniProtKB-SubCell"/>
</dbReference>
<evidence type="ECO:0000313" key="12">
    <source>
        <dbReference type="EMBL" id="KAJ5479207.1"/>
    </source>
</evidence>
<evidence type="ECO:0000256" key="3">
    <source>
        <dbReference type="ARBA" id="ARBA00022676"/>
    </source>
</evidence>
<dbReference type="OrthoDB" id="430354at2759"/>
<protein>
    <recommendedName>
        <fullName evidence="14">Alpha-1,3-mannosyltransferase</fullName>
    </recommendedName>
</protein>
<evidence type="ECO:0000256" key="5">
    <source>
        <dbReference type="ARBA" id="ARBA00022692"/>
    </source>
</evidence>
<feature type="compositionally biased region" description="Polar residues" evidence="10">
    <location>
        <begin position="103"/>
        <end position="113"/>
    </location>
</feature>
<accession>A0A9W9WZ55</accession>
<comment type="caution">
    <text evidence="12">The sequence shown here is derived from an EMBL/GenBank/DDBJ whole genome shotgun (WGS) entry which is preliminary data.</text>
</comment>
<dbReference type="GO" id="GO:0005794">
    <property type="term" value="C:Golgi apparatus"/>
    <property type="evidence" value="ECO:0007669"/>
    <property type="project" value="TreeGrafter"/>
</dbReference>
<feature type="region of interest" description="Disordered" evidence="10">
    <location>
        <begin position="83"/>
        <end position="141"/>
    </location>
</feature>
<keyword evidence="8 11" id="KW-0472">Membrane</keyword>
<evidence type="ECO:0000256" key="9">
    <source>
        <dbReference type="ARBA" id="ARBA00023180"/>
    </source>
</evidence>
<organism evidence="12 13">
    <name type="scientific">Penicillium desertorum</name>
    <dbReference type="NCBI Taxonomy" id="1303715"/>
    <lineage>
        <taxon>Eukaryota</taxon>
        <taxon>Fungi</taxon>
        <taxon>Dikarya</taxon>
        <taxon>Ascomycota</taxon>
        <taxon>Pezizomycotina</taxon>
        <taxon>Eurotiomycetes</taxon>
        <taxon>Eurotiomycetidae</taxon>
        <taxon>Eurotiales</taxon>
        <taxon>Aspergillaceae</taxon>
        <taxon>Penicillium</taxon>
    </lineage>
</organism>
<evidence type="ECO:0000256" key="11">
    <source>
        <dbReference type="SAM" id="Phobius"/>
    </source>
</evidence>
<dbReference type="InterPro" id="IPR029044">
    <property type="entry name" value="Nucleotide-diphossugar_trans"/>
</dbReference>
<evidence type="ECO:0000256" key="4">
    <source>
        <dbReference type="ARBA" id="ARBA00022679"/>
    </source>
</evidence>
<sequence length="632" mass="71705">MLPYHSTPPKEGRIPASYSRLKAKTRQKRILLRIIRFIFVVIAGWLVILLLRLKSPASDAKNVLNTDRLWQIWPADTKTAELPVHDATSQGELGRKPIVKSPAGSQENVNSASEDPESPRSFSNDVEYSSTNKNTNLKNPEPDSFDSALDYLLSTVPSELYFRKLLRPVIGTGEEKLHELGLRTRAYKNFFEAWENVHIVNQDDRTYVRDDVVPRIRDRFSEPTFPETLHKYESYRHFLTKFSALLFPWTRPYFADHMSLHVSSRHGGRGIVTTAGNNHAPFLLAAIPSFRLLGCDLPVEVIYLGESDLSKDFRTKLDALPGVTTRDLSAMVNDEGWRLNGWAGKPFSILFSSFREVIFIDADSLFFTNPELLFDDPDYVRTGALFFKDRNILPESKREWLQKILPKPISKSVQQSRMWTGESGHVQESGVVVVDKWRHFVALLLVCRMNGPDRDGNGAGIVGTYDMVYGDKETFWLGWELAGDISYAFHPGGSGVMGVVQTPNNFHSTSQHPESATGVGNGVISTKEGRKMAYGHESDITICAPQLLHLDREKRPLWFNGWLYENKYAEYKRTIGRFEMFMEEPRESLDPAAWQLEESNLCCLSNSVAKEFTELETEWLGVLIGMARAAES</sequence>
<dbReference type="PANTHER" id="PTHR31392">
    <property type="entry name" value="ALPHA-1,3-MANNOSYLTRANSFERASE MNN1-RELATED"/>
    <property type="match status" value="1"/>
</dbReference>
<keyword evidence="5 11" id="KW-0812">Transmembrane</keyword>